<dbReference type="PANTHER" id="PTHR30477">
    <property type="entry name" value="ABC-TRANSPORTER METAL-BINDING PROTEIN"/>
    <property type="match status" value="1"/>
</dbReference>
<feature type="transmembrane region" description="Helical" evidence="7">
    <location>
        <begin position="135"/>
        <end position="153"/>
    </location>
</feature>
<dbReference type="CDD" id="cd06550">
    <property type="entry name" value="TM_ABC_iron-siderophores_like"/>
    <property type="match status" value="1"/>
</dbReference>
<dbReference type="InterPro" id="IPR037294">
    <property type="entry name" value="ABC_BtuC-like"/>
</dbReference>
<reference evidence="8" key="1">
    <citation type="submission" date="2021-05" db="EMBL/GenBank/DDBJ databases">
        <authorList>
            <person name="Pietrasiak N."/>
            <person name="Ward R."/>
            <person name="Stajich J.E."/>
            <person name="Kurbessoian T."/>
        </authorList>
    </citation>
    <scope>NUCLEOTIDE SEQUENCE</scope>
    <source>
        <strain evidence="8">GSE-NOS-MK-12-04C</strain>
    </source>
</reference>
<feature type="transmembrane region" description="Helical" evidence="7">
    <location>
        <begin position="165"/>
        <end position="189"/>
    </location>
</feature>
<dbReference type="Gene3D" id="1.10.3470.10">
    <property type="entry name" value="ABC transporter involved in vitamin B12 uptake, BtuC"/>
    <property type="match status" value="1"/>
</dbReference>
<feature type="transmembrane region" description="Helical" evidence="7">
    <location>
        <begin position="222"/>
        <end position="243"/>
    </location>
</feature>
<protein>
    <submittedName>
        <fullName evidence="8">Metal ABC transporter permease</fullName>
    </submittedName>
</protein>
<feature type="transmembrane region" description="Helical" evidence="7">
    <location>
        <begin position="249"/>
        <end position="267"/>
    </location>
</feature>
<evidence type="ECO:0000256" key="6">
    <source>
        <dbReference type="RuleBase" id="RU003943"/>
    </source>
</evidence>
<gene>
    <name evidence="8" type="ORF">KME60_11860</name>
</gene>
<dbReference type="PANTHER" id="PTHR30477:SF13">
    <property type="entry name" value="IRON TRANSPORT SYSTEM MEMBRANE PROTEIN HI_0360-RELATED"/>
    <property type="match status" value="1"/>
</dbReference>
<evidence type="ECO:0000256" key="7">
    <source>
        <dbReference type="SAM" id="Phobius"/>
    </source>
</evidence>
<proteinExistence type="inferred from homology"/>
<dbReference type="AlphaFoldDB" id="A0A951QLT1"/>
<sequence>MLNWLLEPLSYEFMRNAIAIGIVVGILCPIVGSYLIVQRMALLGDVIAHCVLPGLSISFFLGIDILIGAFVSGMLSTFLIAWIRSQSRVAVDAAMTFTFSSFFALGVTLITVLKNKLDLDSFLFGDILGVTSTDIHRTLIIAAIILVTVRLFYKEVLFYTFDKTGAQAVGLPVNIINLGFTAAVTLTIIASMQSVGVLLVISMLVGPALIAYLLVKELHHMMLLGAAVGAVVSIMGVYISYYYNIPSGPAIVLVSSVLFLIALLFSPSQGILTRPEMVTNPARIFQQLGLFKGKK</sequence>
<dbReference type="EMBL" id="JAHHGZ010000010">
    <property type="protein sequence ID" value="MBW4668088.1"/>
    <property type="molecule type" value="Genomic_DNA"/>
</dbReference>
<comment type="caution">
    <text evidence="8">The sequence shown here is derived from an EMBL/GenBank/DDBJ whole genome shotgun (WGS) entry which is preliminary data.</text>
</comment>
<dbReference type="Pfam" id="PF00950">
    <property type="entry name" value="ABC-3"/>
    <property type="match status" value="1"/>
</dbReference>
<dbReference type="GO" id="GO:0055085">
    <property type="term" value="P:transmembrane transport"/>
    <property type="evidence" value="ECO:0007669"/>
    <property type="project" value="InterPro"/>
</dbReference>
<dbReference type="GO" id="GO:0010043">
    <property type="term" value="P:response to zinc ion"/>
    <property type="evidence" value="ECO:0007669"/>
    <property type="project" value="TreeGrafter"/>
</dbReference>
<keyword evidence="6" id="KW-0813">Transport</keyword>
<comment type="subcellular location">
    <subcellularLocation>
        <location evidence="6">Cell membrane</location>
        <topology evidence="6">Multi-pass membrane protein</topology>
    </subcellularLocation>
    <subcellularLocation>
        <location evidence="1">Membrane</location>
        <topology evidence="1">Multi-pass membrane protein</topology>
    </subcellularLocation>
</comment>
<comment type="similarity">
    <text evidence="2 6">Belongs to the ABC-3 integral membrane protein family.</text>
</comment>
<dbReference type="GO" id="GO:0071281">
    <property type="term" value="P:cellular response to iron ion"/>
    <property type="evidence" value="ECO:0007669"/>
    <property type="project" value="UniProtKB-ARBA"/>
</dbReference>
<feature type="transmembrane region" description="Helical" evidence="7">
    <location>
        <begin position="17"/>
        <end position="37"/>
    </location>
</feature>
<dbReference type="SUPFAM" id="SSF81345">
    <property type="entry name" value="ABC transporter involved in vitamin B12 uptake, BtuC"/>
    <property type="match status" value="1"/>
</dbReference>
<evidence type="ECO:0000256" key="5">
    <source>
        <dbReference type="ARBA" id="ARBA00023136"/>
    </source>
</evidence>
<dbReference type="InterPro" id="IPR001626">
    <property type="entry name" value="ABC_TroCD"/>
</dbReference>
<reference evidence="8" key="2">
    <citation type="journal article" date="2022" name="Microbiol. Resour. Announc.">
        <title>Metagenome Sequencing to Explore Phylogenomics of Terrestrial Cyanobacteria.</title>
        <authorList>
            <person name="Ward R.D."/>
            <person name="Stajich J.E."/>
            <person name="Johansen J.R."/>
            <person name="Huntemann M."/>
            <person name="Clum A."/>
            <person name="Foster B."/>
            <person name="Foster B."/>
            <person name="Roux S."/>
            <person name="Palaniappan K."/>
            <person name="Varghese N."/>
            <person name="Mukherjee S."/>
            <person name="Reddy T.B.K."/>
            <person name="Daum C."/>
            <person name="Copeland A."/>
            <person name="Chen I.A."/>
            <person name="Ivanova N.N."/>
            <person name="Kyrpides N.C."/>
            <person name="Shapiro N."/>
            <person name="Eloe-Fadrosh E.A."/>
            <person name="Pietrasiak N."/>
        </authorList>
    </citation>
    <scope>NUCLEOTIDE SEQUENCE</scope>
    <source>
        <strain evidence="8">GSE-NOS-MK-12-04C</strain>
    </source>
</reference>
<dbReference type="FunFam" id="1.10.3470.10:FF:000003">
    <property type="entry name" value="Iron ABC transporter permease SitD"/>
    <property type="match status" value="1"/>
</dbReference>
<evidence type="ECO:0000256" key="2">
    <source>
        <dbReference type="ARBA" id="ARBA00008034"/>
    </source>
</evidence>
<keyword evidence="3 6" id="KW-0812">Transmembrane</keyword>
<dbReference type="Proteomes" id="UP000729701">
    <property type="component" value="Unassembled WGS sequence"/>
</dbReference>
<organism evidence="8 9">
    <name type="scientific">Cyanomargarita calcarea GSE-NOS-MK-12-04C</name>
    <dbReference type="NCBI Taxonomy" id="2839659"/>
    <lineage>
        <taxon>Bacteria</taxon>
        <taxon>Bacillati</taxon>
        <taxon>Cyanobacteriota</taxon>
        <taxon>Cyanophyceae</taxon>
        <taxon>Nostocales</taxon>
        <taxon>Cyanomargaritaceae</taxon>
        <taxon>Cyanomargarita</taxon>
    </lineage>
</organism>
<keyword evidence="5 7" id="KW-0472">Membrane</keyword>
<dbReference type="GO" id="GO:0043190">
    <property type="term" value="C:ATP-binding cassette (ABC) transporter complex"/>
    <property type="evidence" value="ECO:0007669"/>
    <property type="project" value="InterPro"/>
</dbReference>
<keyword evidence="4 7" id="KW-1133">Transmembrane helix</keyword>
<name>A0A951QLT1_9CYAN</name>
<feature type="transmembrane region" description="Helical" evidence="7">
    <location>
        <begin position="195"/>
        <end position="215"/>
    </location>
</feature>
<accession>A0A951QLT1</accession>
<evidence type="ECO:0000256" key="3">
    <source>
        <dbReference type="ARBA" id="ARBA00022692"/>
    </source>
</evidence>
<evidence type="ECO:0000256" key="1">
    <source>
        <dbReference type="ARBA" id="ARBA00004141"/>
    </source>
</evidence>
<feature type="transmembrane region" description="Helical" evidence="7">
    <location>
        <begin position="57"/>
        <end position="82"/>
    </location>
</feature>
<feature type="transmembrane region" description="Helical" evidence="7">
    <location>
        <begin position="94"/>
        <end position="115"/>
    </location>
</feature>
<evidence type="ECO:0000313" key="8">
    <source>
        <dbReference type="EMBL" id="MBW4668088.1"/>
    </source>
</evidence>
<evidence type="ECO:0000256" key="4">
    <source>
        <dbReference type="ARBA" id="ARBA00022989"/>
    </source>
</evidence>
<evidence type="ECO:0000313" key="9">
    <source>
        <dbReference type="Proteomes" id="UP000729701"/>
    </source>
</evidence>